<comment type="caution">
    <text evidence="4">The sequence shown here is derived from an EMBL/GenBank/DDBJ whole genome shotgun (WGS) entry which is preliminary data.</text>
</comment>
<evidence type="ECO:0000256" key="1">
    <source>
        <dbReference type="SAM" id="MobiDB-lite"/>
    </source>
</evidence>
<reference evidence="4 5" key="1">
    <citation type="journal article" date="2019" name="Int. J. Syst. Evol. Microbiol.">
        <title>The Global Catalogue of Microorganisms (GCM) 10K type strain sequencing project: providing services to taxonomists for standard genome sequencing and annotation.</title>
        <authorList>
            <consortium name="The Broad Institute Genomics Platform"/>
            <consortium name="The Broad Institute Genome Sequencing Center for Infectious Disease"/>
            <person name="Wu L."/>
            <person name="Ma J."/>
        </authorList>
    </citation>
    <scope>NUCLEOTIDE SEQUENCE [LARGE SCALE GENOMIC DNA]</scope>
    <source>
        <strain evidence="4 5">JCM 9933</strain>
    </source>
</reference>
<dbReference type="Gene3D" id="2.30.30.240">
    <property type="entry name" value="PRC-barrel domain"/>
    <property type="match status" value="1"/>
</dbReference>
<name>A0ABN1FAW5_9PROT</name>
<accession>A0ABN1FAW5</accession>
<proteinExistence type="predicted"/>
<evidence type="ECO:0000313" key="4">
    <source>
        <dbReference type="EMBL" id="GAA0586781.1"/>
    </source>
</evidence>
<evidence type="ECO:0000313" key="5">
    <source>
        <dbReference type="Proteomes" id="UP001501588"/>
    </source>
</evidence>
<feature type="region of interest" description="Disordered" evidence="1">
    <location>
        <begin position="34"/>
        <end position="175"/>
    </location>
</feature>
<dbReference type="InterPro" id="IPR011033">
    <property type="entry name" value="PRC_barrel-like_sf"/>
</dbReference>
<dbReference type="Pfam" id="PF05239">
    <property type="entry name" value="PRC"/>
    <property type="match status" value="1"/>
</dbReference>
<feature type="compositionally biased region" description="Gly residues" evidence="1">
    <location>
        <begin position="110"/>
        <end position="127"/>
    </location>
</feature>
<dbReference type="InterPro" id="IPR006311">
    <property type="entry name" value="TAT_signal"/>
</dbReference>
<dbReference type="PANTHER" id="PTHR36505:SF1">
    <property type="entry name" value="BLR1072 PROTEIN"/>
    <property type="match status" value="1"/>
</dbReference>
<dbReference type="SUPFAM" id="SSF50346">
    <property type="entry name" value="PRC-barrel domain"/>
    <property type="match status" value="1"/>
</dbReference>
<feature type="compositionally biased region" description="Low complexity" evidence="1">
    <location>
        <begin position="42"/>
        <end position="52"/>
    </location>
</feature>
<evidence type="ECO:0000259" key="3">
    <source>
        <dbReference type="Pfam" id="PF05239"/>
    </source>
</evidence>
<evidence type="ECO:0000256" key="2">
    <source>
        <dbReference type="SAM" id="SignalP"/>
    </source>
</evidence>
<gene>
    <name evidence="4" type="ORF">GCM10009416_26660</name>
</gene>
<feature type="signal peptide" evidence="2">
    <location>
        <begin position="1"/>
        <end position="32"/>
    </location>
</feature>
<feature type="chain" id="PRO_5046103839" description="PRC-barrel domain-containing protein" evidence="2">
    <location>
        <begin position="33"/>
        <end position="270"/>
    </location>
</feature>
<dbReference type="EMBL" id="BAAAFZ010000036">
    <property type="protein sequence ID" value="GAA0586781.1"/>
    <property type="molecule type" value="Genomic_DNA"/>
</dbReference>
<keyword evidence="2" id="KW-0732">Signal</keyword>
<organism evidence="4 5">
    <name type="scientific">Craurococcus roseus</name>
    <dbReference type="NCBI Taxonomy" id="77585"/>
    <lineage>
        <taxon>Bacteria</taxon>
        <taxon>Pseudomonadati</taxon>
        <taxon>Pseudomonadota</taxon>
        <taxon>Alphaproteobacteria</taxon>
        <taxon>Acetobacterales</taxon>
        <taxon>Acetobacteraceae</taxon>
        <taxon>Craurococcus</taxon>
    </lineage>
</organism>
<dbReference type="PROSITE" id="PS51318">
    <property type="entry name" value="TAT"/>
    <property type="match status" value="1"/>
</dbReference>
<dbReference type="InterPro" id="IPR027275">
    <property type="entry name" value="PRC-brl_dom"/>
</dbReference>
<feature type="domain" description="PRC-barrel" evidence="3">
    <location>
        <begin position="176"/>
        <end position="234"/>
    </location>
</feature>
<sequence length="270" mass="26461">MPTTAPTRRARLLAVTALAAAALIAAPAAVRAQGSAGTSRAPQTTQTTPQQGPLGGSPGARAGDNAGQGTTQTIPGNNAGSPSGGSGEAADRQVPPHMQGRGHTSNQGQATGGPGQGNQGAAGGGATNPGSSVGGTQAPRDNAPANPPSPNAPDRRSDAGGPAALAAADGASMRDARRASRVIGAAVYNEANESIGEIDDIVLPGNGGAPIAVVSVGGFLGIGAKLVAVPYERLRTVGERNRWTLTGSASRDDLNRLPTFTYEGTAAGRG</sequence>
<feature type="compositionally biased region" description="Low complexity" evidence="1">
    <location>
        <begin position="159"/>
        <end position="171"/>
    </location>
</feature>
<protein>
    <recommendedName>
        <fullName evidence="3">PRC-barrel domain-containing protein</fullName>
    </recommendedName>
</protein>
<dbReference type="Proteomes" id="UP001501588">
    <property type="component" value="Unassembled WGS sequence"/>
</dbReference>
<dbReference type="PANTHER" id="PTHR36505">
    <property type="entry name" value="BLR1072 PROTEIN"/>
    <property type="match status" value="1"/>
</dbReference>
<dbReference type="RefSeq" id="WP_343895806.1">
    <property type="nucleotide sequence ID" value="NZ_BAAAFZ010000036.1"/>
</dbReference>
<keyword evidence="5" id="KW-1185">Reference proteome</keyword>